<evidence type="ECO:0000256" key="6">
    <source>
        <dbReference type="ARBA" id="ARBA00023288"/>
    </source>
</evidence>
<keyword evidence="7" id="KW-0636">Prenylation</keyword>
<dbReference type="InterPro" id="IPR041848">
    <property type="entry name" value="Ste18_fungal"/>
</dbReference>
<comment type="similarity">
    <text evidence="2">Belongs to the G protein gamma family.</text>
</comment>
<feature type="compositionally biased region" description="Polar residues" evidence="8">
    <location>
        <begin position="50"/>
        <end position="59"/>
    </location>
</feature>
<accession>F4P0V0</accession>
<dbReference type="PANTHER" id="PTHR28189:SF1">
    <property type="entry name" value="GUANINE NUCLEOTIDE-BINDING PROTEIN SUBUNIT GAMMA"/>
    <property type="match status" value="1"/>
</dbReference>
<dbReference type="GO" id="GO:0031681">
    <property type="term" value="F:G-protein beta-subunit binding"/>
    <property type="evidence" value="ECO:0007669"/>
    <property type="project" value="InterPro"/>
</dbReference>
<evidence type="ECO:0000256" key="1">
    <source>
        <dbReference type="ARBA" id="ARBA00004370"/>
    </source>
</evidence>
<dbReference type="InterPro" id="IPR036284">
    <property type="entry name" value="GGL_sf"/>
</dbReference>
<evidence type="ECO:0000256" key="3">
    <source>
        <dbReference type="ARBA" id="ARBA00022481"/>
    </source>
</evidence>
<keyword evidence="4" id="KW-0472">Membrane</keyword>
<reference evidence="9 10" key="1">
    <citation type="submission" date="2009-12" db="EMBL/GenBank/DDBJ databases">
        <title>The draft genome of Batrachochytrium dendrobatidis.</title>
        <authorList>
            <consortium name="US DOE Joint Genome Institute (JGI-PGF)"/>
            <person name="Kuo A."/>
            <person name="Salamov A."/>
            <person name="Schmutz J."/>
            <person name="Lucas S."/>
            <person name="Pitluck S."/>
            <person name="Rosenblum E."/>
            <person name="Stajich J."/>
            <person name="Eisen M."/>
            <person name="Grigoriev I.V."/>
        </authorList>
    </citation>
    <scope>NUCLEOTIDE SEQUENCE [LARGE SCALE GENOMIC DNA]</scope>
    <source>
        <strain evidence="10">JAM81 / FGSC 10211</strain>
    </source>
</reference>
<comment type="subcellular location">
    <subcellularLocation>
        <location evidence="1">Membrane</location>
    </subcellularLocation>
</comment>
<evidence type="ECO:0000313" key="10">
    <source>
        <dbReference type="Proteomes" id="UP000007241"/>
    </source>
</evidence>
<dbReference type="AlphaFoldDB" id="F4P0V0"/>
<dbReference type="OrthoDB" id="19232at2759"/>
<dbReference type="EMBL" id="GL882882">
    <property type="protein sequence ID" value="EGF81345.1"/>
    <property type="molecule type" value="Genomic_DNA"/>
</dbReference>
<dbReference type="RefSeq" id="XP_006678176.1">
    <property type="nucleotide sequence ID" value="XM_006678113.1"/>
</dbReference>
<organism evidence="9 10">
    <name type="scientific">Batrachochytrium dendrobatidis (strain JAM81 / FGSC 10211)</name>
    <name type="common">Frog chytrid fungus</name>
    <dbReference type="NCBI Taxonomy" id="684364"/>
    <lineage>
        <taxon>Eukaryota</taxon>
        <taxon>Fungi</taxon>
        <taxon>Fungi incertae sedis</taxon>
        <taxon>Chytridiomycota</taxon>
        <taxon>Chytridiomycota incertae sedis</taxon>
        <taxon>Chytridiomycetes</taxon>
        <taxon>Rhizophydiales</taxon>
        <taxon>Rhizophydiales incertae sedis</taxon>
        <taxon>Batrachochytrium</taxon>
    </lineage>
</organism>
<dbReference type="SUPFAM" id="SSF48670">
    <property type="entry name" value="Transducin (heterotrimeric G protein), gamma chain"/>
    <property type="match status" value="1"/>
</dbReference>
<name>F4P0V0_BATDJ</name>
<evidence type="ECO:0000256" key="2">
    <source>
        <dbReference type="ARBA" id="ARBA00007431"/>
    </source>
</evidence>
<keyword evidence="5" id="KW-0807">Transducer</keyword>
<proteinExistence type="inferred from homology"/>
<keyword evidence="6" id="KW-0449">Lipoprotein</keyword>
<evidence type="ECO:0000256" key="7">
    <source>
        <dbReference type="ARBA" id="ARBA00023289"/>
    </source>
</evidence>
<evidence type="ECO:0000313" key="9">
    <source>
        <dbReference type="EMBL" id="EGF81345.1"/>
    </source>
</evidence>
<dbReference type="GeneID" id="18242968"/>
<evidence type="ECO:0000256" key="5">
    <source>
        <dbReference type="ARBA" id="ARBA00023224"/>
    </source>
</evidence>
<protein>
    <submittedName>
        <fullName evidence="9">Uncharacterized protein</fullName>
    </submittedName>
</protein>
<dbReference type="HOGENOM" id="CLU_2426668_0_0_1"/>
<dbReference type="GO" id="GO:0005834">
    <property type="term" value="C:heterotrimeric G-protein complex"/>
    <property type="evidence" value="ECO:0000318"/>
    <property type="project" value="GO_Central"/>
</dbReference>
<keyword evidence="10" id="KW-1185">Reference proteome</keyword>
<sequence>MSDLRLARLYAYVEALRYTEGLPRVRTSEACRSLLYYTAMTPDPMLPVSKKNNNRSGSHSAHDVQQMGFQNPYVMTARSHGGSKDSVCNIS</sequence>
<keyword evidence="3" id="KW-0488">Methylation</keyword>
<dbReference type="STRING" id="684364.F4P0V0"/>
<feature type="region of interest" description="Disordered" evidence="8">
    <location>
        <begin position="46"/>
        <end position="65"/>
    </location>
</feature>
<evidence type="ECO:0000256" key="8">
    <source>
        <dbReference type="SAM" id="MobiDB-lite"/>
    </source>
</evidence>
<evidence type="ECO:0000256" key="4">
    <source>
        <dbReference type="ARBA" id="ARBA00023136"/>
    </source>
</evidence>
<dbReference type="Proteomes" id="UP000007241">
    <property type="component" value="Unassembled WGS sequence"/>
</dbReference>
<dbReference type="GO" id="GO:0000750">
    <property type="term" value="P:pheromone-dependent signal transduction involved in conjugation with cellular fusion"/>
    <property type="evidence" value="ECO:0007669"/>
    <property type="project" value="InterPro"/>
</dbReference>
<dbReference type="PANTHER" id="PTHR28189">
    <property type="entry name" value="GUANINE NUCLEOTIDE-BINDING PROTEIN SUBUNIT GAMMA"/>
    <property type="match status" value="1"/>
</dbReference>
<dbReference type="InParanoid" id="F4P0V0"/>
<dbReference type="GO" id="GO:0007186">
    <property type="term" value="P:G protein-coupled receptor signaling pathway"/>
    <property type="evidence" value="ECO:0000318"/>
    <property type="project" value="GO_Central"/>
</dbReference>
<dbReference type="Gene3D" id="4.10.260.10">
    <property type="entry name" value="Transducin (heterotrimeric G protein), gamma chain"/>
    <property type="match status" value="1"/>
</dbReference>
<gene>
    <name evidence="9" type="ORF">BATDEDRAFT_87919</name>
</gene>